<gene>
    <name evidence="1" type="ORF">R1flu_011177</name>
</gene>
<protein>
    <submittedName>
        <fullName evidence="1">Uncharacterized protein</fullName>
    </submittedName>
</protein>
<accession>A0ABD1Z730</accession>
<evidence type="ECO:0000313" key="2">
    <source>
        <dbReference type="Proteomes" id="UP001605036"/>
    </source>
</evidence>
<reference evidence="1 2" key="1">
    <citation type="submission" date="2024-09" db="EMBL/GenBank/DDBJ databases">
        <title>Chromosome-scale assembly of Riccia fluitans.</title>
        <authorList>
            <person name="Paukszto L."/>
            <person name="Sawicki J."/>
            <person name="Karawczyk K."/>
            <person name="Piernik-Szablinska J."/>
            <person name="Szczecinska M."/>
            <person name="Mazdziarz M."/>
        </authorList>
    </citation>
    <scope>NUCLEOTIDE SEQUENCE [LARGE SCALE GENOMIC DNA]</scope>
    <source>
        <strain evidence="1">Rf_01</strain>
        <tissue evidence="1">Aerial parts of the thallus</tissue>
    </source>
</reference>
<proteinExistence type="predicted"/>
<dbReference type="Proteomes" id="UP001605036">
    <property type="component" value="Unassembled WGS sequence"/>
</dbReference>
<dbReference type="EMBL" id="JBHFFA010000002">
    <property type="protein sequence ID" value="KAL2643590.1"/>
    <property type="molecule type" value="Genomic_DNA"/>
</dbReference>
<sequence>MKLLLTEEVSAPFVLDSAGWRIANQRWDLLSSSLSWLQMGWEGHFTARDSSRDLTYQASLIPRTRTICMVYKNERKYAGSSPFAWDSDRRYALRGVLSSSLKLFLLFEDIIML</sequence>
<evidence type="ECO:0000313" key="1">
    <source>
        <dbReference type="EMBL" id="KAL2643590.1"/>
    </source>
</evidence>
<name>A0ABD1Z730_9MARC</name>
<comment type="caution">
    <text evidence="1">The sequence shown here is derived from an EMBL/GenBank/DDBJ whole genome shotgun (WGS) entry which is preliminary data.</text>
</comment>
<organism evidence="1 2">
    <name type="scientific">Riccia fluitans</name>
    <dbReference type="NCBI Taxonomy" id="41844"/>
    <lineage>
        <taxon>Eukaryota</taxon>
        <taxon>Viridiplantae</taxon>
        <taxon>Streptophyta</taxon>
        <taxon>Embryophyta</taxon>
        <taxon>Marchantiophyta</taxon>
        <taxon>Marchantiopsida</taxon>
        <taxon>Marchantiidae</taxon>
        <taxon>Marchantiales</taxon>
        <taxon>Ricciaceae</taxon>
        <taxon>Riccia</taxon>
    </lineage>
</organism>
<dbReference type="AlphaFoldDB" id="A0ABD1Z730"/>
<keyword evidence="2" id="KW-1185">Reference proteome</keyword>